<dbReference type="GO" id="GO:0003677">
    <property type="term" value="F:DNA binding"/>
    <property type="evidence" value="ECO:0007669"/>
    <property type="project" value="UniProtKB-UniRule"/>
</dbReference>
<evidence type="ECO:0000256" key="2">
    <source>
        <dbReference type="PROSITE-ProRule" id="PRU00335"/>
    </source>
</evidence>
<proteinExistence type="predicted"/>
<dbReference type="SUPFAM" id="SSF48498">
    <property type="entry name" value="Tetracyclin repressor-like, C-terminal domain"/>
    <property type="match status" value="1"/>
</dbReference>
<dbReference type="InterPro" id="IPR041467">
    <property type="entry name" value="Sco4008_C"/>
</dbReference>
<dbReference type="OrthoDB" id="4726108at2"/>
<dbReference type="Pfam" id="PF17926">
    <property type="entry name" value="TetR_C_21"/>
    <property type="match status" value="1"/>
</dbReference>
<protein>
    <submittedName>
        <fullName evidence="4">TetR family transcriptional regulator</fullName>
    </submittedName>
</protein>
<evidence type="ECO:0000259" key="3">
    <source>
        <dbReference type="PROSITE" id="PS50977"/>
    </source>
</evidence>
<reference evidence="4 5" key="1">
    <citation type="submission" date="2016-06" db="EMBL/GenBank/DDBJ databases">
        <title>Genome sequencing of Cryobacterium arcticum PAMC 27867.</title>
        <authorList>
            <person name="Lee J."/>
            <person name="Kim O.-S."/>
        </authorList>
    </citation>
    <scope>NUCLEOTIDE SEQUENCE [LARGE SCALE GENOMIC DNA]</scope>
    <source>
        <strain evidence="4 5">PAMC 27867</strain>
    </source>
</reference>
<dbReference type="Pfam" id="PF00440">
    <property type="entry name" value="TetR_N"/>
    <property type="match status" value="1"/>
</dbReference>
<dbReference type="PRINTS" id="PR00455">
    <property type="entry name" value="HTHTETR"/>
</dbReference>
<evidence type="ECO:0000313" key="5">
    <source>
        <dbReference type="Proteomes" id="UP000092582"/>
    </source>
</evidence>
<keyword evidence="5" id="KW-1185">Reference proteome</keyword>
<organism evidence="4 5">
    <name type="scientific">Cryobacterium arcticum</name>
    <dbReference type="NCBI Taxonomy" id="670052"/>
    <lineage>
        <taxon>Bacteria</taxon>
        <taxon>Bacillati</taxon>
        <taxon>Actinomycetota</taxon>
        <taxon>Actinomycetes</taxon>
        <taxon>Micrococcales</taxon>
        <taxon>Microbacteriaceae</taxon>
        <taxon>Cryobacterium</taxon>
    </lineage>
</organism>
<gene>
    <name evidence="4" type="ORF">PA27867_2116</name>
</gene>
<keyword evidence="1 2" id="KW-0238">DNA-binding</keyword>
<dbReference type="PROSITE" id="PS50977">
    <property type="entry name" value="HTH_TETR_2"/>
    <property type="match status" value="1"/>
</dbReference>
<dbReference type="InterPro" id="IPR050109">
    <property type="entry name" value="HTH-type_TetR-like_transc_reg"/>
</dbReference>
<dbReference type="GO" id="GO:0006355">
    <property type="term" value="P:regulation of DNA-templated transcription"/>
    <property type="evidence" value="ECO:0007669"/>
    <property type="project" value="UniProtKB-ARBA"/>
</dbReference>
<dbReference type="Proteomes" id="UP000092582">
    <property type="component" value="Chromosome 1"/>
</dbReference>
<dbReference type="PANTHER" id="PTHR30328">
    <property type="entry name" value="TRANSCRIPTIONAL REPRESSOR"/>
    <property type="match status" value="1"/>
</dbReference>
<dbReference type="EMBL" id="CP016282">
    <property type="protein sequence ID" value="ANP73068.1"/>
    <property type="molecule type" value="Genomic_DNA"/>
</dbReference>
<dbReference type="RefSeq" id="WP_066596216.1">
    <property type="nucleotide sequence ID" value="NZ_CP016282.1"/>
</dbReference>
<dbReference type="SUPFAM" id="SSF46689">
    <property type="entry name" value="Homeodomain-like"/>
    <property type="match status" value="1"/>
</dbReference>
<dbReference type="InterPro" id="IPR001647">
    <property type="entry name" value="HTH_TetR"/>
</dbReference>
<feature type="domain" description="HTH tetR-type" evidence="3">
    <location>
        <begin position="16"/>
        <end position="76"/>
    </location>
</feature>
<feature type="DNA-binding region" description="H-T-H motif" evidence="2">
    <location>
        <begin position="39"/>
        <end position="58"/>
    </location>
</feature>
<evidence type="ECO:0000256" key="1">
    <source>
        <dbReference type="ARBA" id="ARBA00023125"/>
    </source>
</evidence>
<dbReference type="AlphaFoldDB" id="A0A1B1BKL4"/>
<evidence type="ECO:0000313" key="4">
    <source>
        <dbReference type="EMBL" id="ANP73068.1"/>
    </source>
</evidence>
<dbReference type="Gene3D" id="1.10.357.10">
    <property type="entry name" value="Tetracycline Repressor, domain 2"/>
    <property type="match status" value="1"/>
</dbReference>
<dbReference type="InterPro" id="IPR036271">
    <property type="entry name" value="Tet_transcr_reg_TetR-rel_C_sf"/>
</dbReference>
<sequence>MEPDHSPAVSSTKEPEPTRQRILEAARTEFAAHGLAGARIDRIARNASASKERLYAYYRHKAELFSAVLELNLGEFAEAMAGAGGTLPEFAGALYDHSVAHPEHLRMIDWARLERQDVVDPSWALMDRFHAEQLRGIVSLQRAGAVDSSWDPEHVAALIFGIVTCWNHEPAEALATPPVVDAGTIAHRRATVVRAVERLMVPGAP</sequence>
<dbReference type="InterPro" id="IPR009057">
    <property type="entry name" value="Homeodomain-like_sf"/>
</dbReference>
<dbReference type="PATRIC" id="fig|670052.7.peg.2178"/>
<accession>A0A1B1BKL4</accession>
<name>A0A1B1BKL4_9MICO</name>
<dbReference type="PANTHER" id="PTHR30328:SF54">
    <property type="entry name" value="HTH-TYPE TRANSCRIPTIONAL REPRESSOR SCO4008"/>
    <property type="match status" value="1"/>
</dbReference>
<dbReference type="KEGG" id="cart:PA27867_2116"/>